<feature type="non-terminal residue" evidence="2">
    <location>
        <position position="1"/>
    </location>
</feature>
<keyword evidence="2" id="KW-0560">Oxidoreductase</keyword>
<feature type="domain" description="Cupin type-2" evidence="1">
    <location>
        <begin position="39"/>
        <end position="111"/>
    </location>
</feature>
<evidence type="ECO:0000313" key="3">
    <source>
        <dbReference type="Proteomes" id="UP000245778"/>
    </source>
</evidence>
<sequence length="127" mass="14742">KMDEVRHLDWGKCDWFHPKPSVMRKVYQGSSHYTISMGVIQPGHVPGPHKHDYEQSVVILKGKCDFHVDDKVYTFDADLDKDGGLCFMTIPAGAMHWIENPYDKPVYNMDIFFPKRTADREESVEVR</sequence>
<dbReference type="GO" id="GO:0051213">
    <property type="term" value="F:dioxygenase activity"/>
    <property type="evidence" value="ECO:0007669"/>
    <property type="project" value="UniProtKB-KW"/>
</dbReference>
<dbReference type="EMBL" id="QEKK01000007">
    <property type="protein sequence ID" value="PVY48338.1"/>
    <property type="molecule type" value="Genomic_DNA"/>
</dbReference>
<accession>A0A2U1BI46</accession>
<organism evidence="2 3">
    <name type="scientific">Intestinimonas butyriciproducens</name>
    <dbReference type="NCBI Taxonomy" id="1297617"/>
    <lineage>
        <taxon>Bacteria</taxon>
        <taxon>Bacillati</taxon>
        <taxon>Bacillota</taxon>
        <taxon>Clostridia</taxon>
        <taxon>Eubacteriales</taxon>
        <taxon>Intestinimonas</taxon>
    </lineage>
</organism>
<dbReference type="Pfam" id="PF07883">
    <property type="entry name" value="Cupin_2"/>
    <property type="match status" value="1"/>
</dbReference>
<evidence type="ECO:0000313" key="2">
    <source>
        <dbReference type="EMBL" id="PVY48338.1"/>
    </source>
</evidence>
<comment type="caution">
    <text evidence="2">The sequence shown here is derived from an EMBL/GenBank/DDBJ whole genome shotgun (WGS) entry which is preliminary data.</text>
</comment>
<dbReference type="Gene3D" id="2.60.120.10">
    <property type="entry name" value="Jelly Rolls"/>
    <property type="match status" value="1"/>
</dbReference>
<dbReference type="SUPFAM" id="SSF51182">
    <property type="entry name" value="RmlC-like cupins"/>
    <property type="match status" value="1"/>
</dbReference>
<name>A0A2U1BI46_9FIRM</name>
<dbReference type="InterPro" id="IPR013096">
    <property type="entry name" value="Cupin_2"/>
</dbReference>
<dbReference type="RefSeq" id="WP_207656060.1">
    <property type="nucleotide sequence ID" value="NZ_JADMQW010000025.1"/>
</dbReference>
<protein>
    <submittedName>
        <fullName evidence="2">Quercetin dioxygenase-like cupin family protein</fullName>
    </submittedName>
</protein>
<dbReference type="InterPro" id="IPR014710">
    <property type="entry name" value="RmlC-like_jellyroll"/>
</dbReference>
<dbReference type="InterPro" id="IPR011051">
    <property type="entry name" value="RmlC_Cupin_sf"/>
</dbReference>
<keyword evidence="2" id="KW-0223">Dioxygenase</keyword>
<dbReference type="AlphaFoldDB" id="A0A2U1BI46"/>
<reference evidence="2 3" key="1">
    <citation type="submission" date="2018-04" db="EMBL/GenBank/DDBJ databases">
        <title>Genomic Encyclopedia of Type Strains, Phase IV (KMG-IV): sequencing the most valuable type-strain genomes for metagenomic binning, comparative biology and taxonomic classification.</title>
        <authorList>
            <person name="Goeker M."/>
        </authorList>
    </citation>
    <scope>NUCLEOTIDE SEQUENCE [LARGE SCALE GENOMIC DNA]</scope>
    <source>
        <strain evidence="2 3">DSM 26588</strain>
    </source>
</reference>
<dbReference type="Proteomes" id="UP000245778">
    <property type="component" value="Unassembled WGS sequence"/>
</dbReference>
<gene>
    <name evidence="2" type="ORF">C7373_10785</name>
</gene>
<proteinExistence type="predicted"/>
<evidence type="ECO:0000259" key="1">
    <source>
        <dbReference type="Pfam" id="PF07883"/>
    </source>
</evidence>